<dbReference type="Pfam" id="PF00662">
    <property type="entry name" value="Proton_antipo_N"/>
    <property type="match status" value="1"/>
</dbReference>
<reference evidence="10 11" key="3">
    <citation type="submission" date="2017-03" db="EMBL/GenBank/DDBJ databases">
        <authorList>
            <person name="Regsiter A."/>
            <person name="William W."/>
        </authorList>
    </citation>
    <scope>NUCLEOTIDE SEQUENCE [LARGE SCALE GENOMIC DNA]</scope>
    <source>
        <strain evidence="10">PRJEB5721</strain>
    </source>
</reference>
<organism evidence="9">
    <name type="scientific">Acidithiobacillus ferrivorans</name>
    <dbReference type="NCBI Taxonomy" id="160808"/>
    <lineage>
        <taxon>Bacteria</taxon>
        <taxon>Pseudomonadati</taxon>
        <taxon>Pseudomonadota</taxon>
        <taxon>Acidithiobacillia</taxon>
        <taxon>Acidithiobacillales</taxon>
        <taxon>Acidithiobacillaceae</taxon>
        <taxon>Acidithiobacillus</taxon>
    </lineage>
</organism>
<dbReference type="Gene3D" id="1.20.5.2700">
    <property type="match status" value="1"/>
</dbReference>
<keyword evidence="11" id="KW-1185">Reference proteome</keyword>
<keyword evidence="3 6" id="KW-1133">Transmembrane helix</keyword>
<dbReference type="InterPro" id="IPR003945">
    <property type="entry name" value="NU5C-like"/>
</dbReference>
<feature type="transmembrane region" description="Helical" evidence="6">
    <location>
        <begin position="87"/>
        <end position="107"/>
    </location>
</feature>
<protein>
    <submittedName>
        <fullName evidence="9">NADH:ubiquinone oxidoreductase, membrane subunit L</fullName>
    </submittedName>
</protein>
<dbReference type="EMBL" id="CCCS020000057">
    <property type="protein sequence ID" value="CDQ11799.1"/>
    <property type="molecule type" value="Genomic_DNA"/>
</dbReference>
<evidence type="ECO:0000256" key="5">
    <source>
        <dbReference type="RuleBase" id="RU000320"/>
    </source>
</evidence>
<dbReference type="NCBIfam" id="NF005141">
    <property type="entry name" value="PRK06590.1"/>
    <property type="match status" value="1"/>
</dbReference>
<evidence type="ECO:0000259" key="7">
    <source>
        <dbReference type="Pfam" id="PF00361"/>
    </source>
</evidence>
<name>A0A060UZ94_9PROT</name>
<feature type="transmembrane region" description="Helical" evidence="6">
    <location>
        <begin position="334"/>
        <end position="356"/>
    </location>
</feature>
<feature type="transmembrane region" description="Helical" evidence="6">
    <location>
        <begin position="33"/>
        <end position="54"/>
    </location>
</feature>
<dbReference type="GO" id="GO:0012505">
    <property type="term" value="C:endomembrane system"/>
    <property type="evidence" value="ECO:0007669"/>
    <property type="project" value="UniProtKB-SubCell"/>
</dbReference>
<feature type="domain" description="NADH-Ubiquinone oxidoreductase (complex I) chain 5 N-terminal" evidence="8">
    <location>
        <begin position="70"/>
        <end position="120"/>
    </location>
</feature>
<dbReference type="PANTHER" id="PTHR42829:SF2">
    <property type="entry name" value="NADH-UBIQUINONE OXIDOREDUCTASE CHAIN 5"/>
    <property type="match status" value="1"/>
</dbReference>
<dbReference type="Pfam" id="PF00361">
    <property type="entry name" value="Proton_antipo_M"/>
    <property type="match status" value="1"/>
</dbReference>
<gene>
    <name evidence="9" type="primary">nuoL</name>
    <name evidence="10" type="ORF">AFERRI_20140</name>
    <name evidence="9" type="ORF">AFERRI_600025</name>
</gene>
<evidence type="ECO:0000313" key="11">
    <source>
        <dbReference type="Proteomes" id="UP000193925"/>
    </source>
</evidence>
<evidence type="ECO:0000256" key="6">
    <source>
        <dbReference type="SAM" id="Phobius"/>
    </source>
</evidence>
<keyword evidence="4 6" id="KW-0472">Membrane</keyword>
<evidence type="ECO:0000313" key="9">
    <source>
        <dbReference type="EMBL" id="CDQ11799.1"/>
    </source>
</evidence>
<dbReference type="InterPro" id="IPR001750">
    <property type="entry name" value="ND/Mrp_TM"/>
</dbReference>
<dbReference type="AlphaFoldDB" id="A0A060UZ94"/>
<dbReference type="GO" id="GO:0015990">
    <property type="term" value="P:electron transport coupled proton transport"/>
    <property type="evidence" value="ECO:0007669"/>
    <property type="project" value="TreeGrafter"/>
</dbReference>
<dbReference type="EMBL" id="LT841305">
    <property type="protein sequence ID" value="SMH65358.1"/>
    <property type="molecule type" value="Genomic_DNA"/>
</dbReference>
<feature type="transmembrane region" description="Helical" evidence="6">
    <location>
        <begin position="119"/>
        <end position="136"/>
    </location>
</feature>
<feature type="transmembrane region" description="Helical" evidence="6">
    <location>
        <begin position="142"/>
        <end position="161"/>
    </location>
</feature>
<feature type="transmembrane region" description="Helical" evidence="6">
    <location>
        <begin position="173"/>
        <end position="193"/>
    </location>
</feature>
<feature type="transmembrane region" description="Helical" evidence="6">
    <location>
        <begin position="615"/>
        <end position="632"/>
    </location>
</feature>
<reference evidence="9" key="1">
    <citation type="submission" date="2014-03" db="EMBL/GenBank/DDBJ databases">
        <authorList>
            <person name="Genoscope - CEA"/>
        </authorList>
    </citation>
    <scope>NUCLEOTIDE SEQUENCE [LARGE SCALE GENOMIC DNA]</scope>
    <source>
        <strain evidence="9">CF27</strain>
    </source>
</reference>
<comment type="subcellular location">
    <subcellularLocation>
        <location evidence="1">Endomembrane system</location>
        <topology evidence="1">Multi-pass membrane protein</topology>
    </subcellularLocation>
    <subcellularLocation>
        <location evidence="5">Membrane</location>
        <topology evidence="5">Multi-pass membrane protein</topology>
    </subcellularLocation>
</comment>
<feature type="transmembrane region" description="Helical" evidence="6">
    <location>
        <begin position="213"/>
        <end position="231"/>
    </location>
</feature>
<accession>A0A060UZ94</accession>
<sequence>MLDLLWLVPTIPLLGFLILFVTAGALGRRAIAIVGVGSVGLSMLVFMAVVATFLHTPPLGHAYTQTLWTWVNVMGFDPKIAFYLDPLSLIMTLVVTFVGFLIHLYSTEFMIDDDGYNRFFAYMNLFVASMLILLLANNLLLLFVGWEGVGLCSYLLIGFWYDKPENGAAAQKAFIVTRIGDVAMAVGLFLLFTHLGTLNIQELMQRAVRAWPVGTDLPIAAALLLLGGAVGKSAQLPLQTWLPDAMAGPSPVSALIHAATMVTAGVYLIARMHVLYGLAPSVEHLIAIGGALTLLLAGFSALTQWDIKRVLAYSTMSQVGYMFLANGVGAYSPAIFHFMVHAFFKALLFLSAGLVIQATGDEHNIFKLGGLRKELPFIFWPFLIGASTLAAVPLVTAGFYSKGLILQDVWSSTNGGPWLWAAAWVGEFLTGMYTFRLVFLVFFGESKTPIRPQYRAGYRVMIPLIALSALCLVGGFINLPPGLGNAPWFTHFLHTALPPTPKVSAHGDMETRFTLMGLAAAASLGGIYSAWLFFRHGRGMHWLANTGFGAAVHRLWFTDWGFDGLYDRALVRPYRYWAHLNRNDFIDSVYDGVAWVTRRTHRLAATTQNGQLRRYTMVLATGSVIFITMVVFL</sequence>
<feature type="domain" description="NADH:quinone oxidoreductase/Mrp antiporter transmembrane" evidence="7">
    <location>
        <begin position="136"/>
        <end position="429"/>
    </location>
</feature>
<feature type="transmembrane region" description="Helical" evidence="6">
    <location>
        <begin position="282"/>
        <end position="303"/>
    </location>
</feature>
<dbReference type="InterPro" id="IPR001516">
    <property type="entry name" value="Proton_antipo_N"/>
</dbReference>
<proteinExistence type="predicted"/>
<feature type="transmembrane region" description="Helical" evidence="6">
    <location>
        <begin position="6"/>
        <end position="26"/>
    </location>
</feature>
<dbReference type="Proteomes" id="UP000193925">
    <property type="component" value="Chromosome AFERRI"/>
</dbReference>
<feature type="transmembrane region" description="Helical" evidence="6">
    <location>
        <begin position="377"/>
        <end position="400"/>
    </location>
</feature>
<evidence type="ECO:0000256" key="4">
    <source>
        <dbReference type="ARBA" id="ARBA00023136"/>
    </source>
</evidence>
<feature type="transmembrane region" description="Helical" evidence="6">
    <location>
        <begin position="310"/>
        <end position="328"/>
    </location>
</feature>
<dbReference type="PANTHER" id="PTHR42829">
    <property type="entry name" value="NADH-UBIQUINONE OXIDOREDUCTASE CHAIN 5"/>
    <property type="match status" value="1"/>
</dbReference>
<feature type="transmembrane region" description="Helical" evidence="6">
    <location>
        <begin position="420"/>
        <end position="444"/>
    </location>
</feature>
<keyword evidence="2 5" id="KW-0812">Transmembrane</keyword>
<reference evidence="9" key="2">
    <citation type="submission" date="2014-07" db="EMBL/GenBank/DDBJ databases">
        <title>Initial genome analysis of the psychrotolerant acidophile Acidithiobacillus ferrivorans CF27: insights into iron and sulfur oxidation pathways and into biofilm formation.</title>
        <authorList>
            <person name="Talla E."/>
            <person name="Hedrich S."/>
            <person name="Mangenot S."/>
            <person name="Ji B."/>
            <person name="Johnson D.B."/>
            <person name="Barbe V."/>
            <person name="Bonnefoy V."/>
        </authorList>
    </citation>
    <scope>NUCLEOTIDE SEQUENCE [LARGE SCALE GENOMIC DNA]</scope>
    <source>
        <strain evidence="9">CF27</strain>
    </source>
</reference>
<evidence type="ECO:0000256" key="3">
    <source>
        <dbReference type="ARBA" id="ARBA00022989"/>
    </source>
</evidence>
<dbReference type="GO" id="GO:0003954">
    <property type="term" value="F:NADH dehydrogenase activity"/>
    <property type="evidence" value="ECO:0007669"/>
    <property type="project" value="TreeGrafter"/>
</dbReference>
<evidence type="ECO:0000259" key="8">
    <source>
        <dbReference type="Pfam" id="PF00662"/>
    </source>
</evidence>
<feature type="transmembrane region" description="Helical" evidence="6">
    <location>
        <begin position="456"/>
        <end position="477"/>
    </location>
</feature>
<feature type="transmembrane region" description="Helical" evidence="6">
    <location>
        <begin position="252"/>
        <end position="270"/>
    </location>
</feature>
<evidence type="ECO:0000256" key="1">
    <source>
        <dbReference type="ARBA" id="ARBA00004127"/>
    </source>
</evidence>
<dbReference type="GO" id="GO:0016020">
    <property type="term" value="C:membrane"/>
    <property type="evidence" value="ECO:0007669"/>
    <property type="project" value="UniProtKB-SubCell"/>
</dbReference>
<evidence type="ECO:0000313" key="10">
    <source>
        <dbReference type="EMBL" id="SMH65358.1"/>
    </source>
</evidence>
<dbReference type="RefSeq" id="WP_035195065.1">
    <property type="nucleotide sequence ID" value="NZ_CCCS020000057.1"/>
</dbReference>
<dbReference type="GO" id="GO:0008137">
    <property type="term" value="F:NADH dehydrogenase (ubiquinone) activity"/>
    <property type="evidence" value="ECO:0007669"/>
    <property type="project" value="InterPro"/>
</dbReference>
<dbReference type="GO" id="GO:0042773">
    <property type="term" value="P:ATP synthesis coupled electron transport"/>
    <property type="evidence" value="ECO:0007669"/>
    <property type="project" value="InterPro"/>
</dbReference>
<dbReference type="PRINTS" id="PR01435">
    <property type="entry name" value="NPOXDRDTASE5"/>
</dbReference>
<feature type="transmembrane region" description="Helical" evidence="6">
    <location>
        <begin position="513"/>
        <end position="534"/>
    </location>
</feature>
<dbReference type="PRINTS" id="PR01434">
    <property type="entry name" value="NADHDHGNASE5"/>
</dbReference>
<dbReference type="InterPro" id="IPR018393">
    <property type="entry name" value="NADHpl_OxRdtase_5_subgr"/>
</dbReference>
<keyword evidence="9" id="KW-0830">Ubiquinone</keyword>
<evidence type="ECO:0000256" key="2">
    <source>
        <dbReference type="ARBA" id="ARBA00022692"/>
    </source>
</evidence>
<dbReference type="NCBIfam" id="TIGR01974">
    <property type="entry name" value="NDH_I_L"/>
    <property type="match status" value="1"/>
</dbReference>